<evidence type="ECO:0000313" key="2">
    <source>
        <dbReference type="Proteomes" id="UP000036681"/>
    </source>
</evidence>
<reference evidence="3" key="1">
    <citation type="submission" date="2017-02" db="UniProtKB">
        <authorList>
            <consortium name="WormBaseParasite"/>
        </authorList>
    </citation>
    <scope>IDENTIFICATION</scope>
</reference>
<evidence type="ECO:0000256" key="1">
    <source>
        <dbReference type="SAM" id="MobiDB-lite"/>
    </source>
</evidence>
<feature type="compositionally biased region" description="Basic residues" evidence="1">
    <location>
        <begin position="19"/>
        <end position="29"/>
    </location>
</feature>
<protein>
    <submittedName>
        <fullName evidence="3">Uncharacterized protein</fullName>
    </submittedName>
</protein>
<organism evidence="2 3">
    <name type="scientific">Ascaris lumbricoides</name>
    <name type="common">Giant roundworm</name>
    <dbReference type="NCBI Taxonomy" id="6252"/>
    <lineage>
        <taxon>Eukaryota</taxon>
        <taxon>Metazoa</taxon>
        <taxon>Ecdysozoa</taxon>
        <taxon>Nematoda</taxon>
        <taxon>Chromadorea</taxon>
        <taxon>Rhabditida</taxon>
        <taxon>Spirurina</taxon>
        <taxon>Ascaridomorpha</taxon>
        <taxon>Ascaridoidea</taxon>
        <taxon>Ascarididae</taxon>
        <taxon>Ascaris</taxon>
    </lineage>
</organism>
<feature type="region of interest" description="Disordered" evidence="1">
    <location>
        <begin position="1"/>
        <end position="44"/>
    </location>
</feature>
<sequence length="78" mass="8949">MNSDERANLNSPLPEHSRSDRKKQRHLKTVRGEQEDRIDKNEPLRHSTATLASADISWIVSKRFQSFAPAHNLAIKSE</sequence>
<proteinExistence type="predicted"/>
<dbReference type="AlphaFoldDB" id="A0A0M3IXE1"/>
<keyword evidence="2" id="KW-1185">Reference proteome</keyword>
<dbReference type="WBParaSite" id="ALUE_0002341901-mRNA-1">
    <property type="protein sequence ID" value="ALUE_0002341901-mRNA-1"/>
    <property type="gene ID" value="ALUE_0002341901"/>
</dbReference>
<name>A0A0M3IXE1_ASCLU</name>
<accession>A0A0M3IXE1</accession>
<feature type="compositionally biased region" description="Basic and acidic residues" evidence="1">
    <location>
        <begin position="30"/>
        <end position="44"/>
    </location>
</feature>
<dbReference type="Proteomes" id="UP000036681">
    <property type="component" value="Unplaced"/>
</dbReference>
<evidence type="ECO:0000313" key="3">
    <source>
        <dbReference type="WBParaSite" id="ALUE_0002341901-mRNA-1"/>
    </source>
</evidence>